<proteinExistence type="predicted"/>
<keyword evidence="1" id="KW-0677">Repeat</keyword>
<evidence type="ECO:0000313" key="4">
    <source>
        <dbReference type="EMBL" id="MBB6107657.1"/>
    </source>
</evidence>
<evidence type="ECO:0000256" key="3">
    <source>
        <dbReference type="PROSITE-ProRule" id="PRU00023"/>
    </source>
</evidence>
<evidence type="ECO:0000256" key="2">
    <source>
        <dbReference type="ARBA" id="ARBA00023043"/>
    </source>
</evidence>
<evidence type="ECO:0000256" key="1">
    <source>
        <dbReference type="ARBA" id="ARBA00022737"/>
    </source>
</evidence>
<keyword evidence="5" id="KW-1185">Reference proteome</keyword>
<dbReference type="PROSITE" id="PS50297">
    <property type="entry name" value="ANK_REP_REGION"/>
    <property type="match status" value="3"/>
</dbReference>
<dbReference type="PROSITE" id="PS50088">
    <property type="entry name" value="ANK_REPEAT"/>
    <property type="match status" value="4"/>
</dbReference>
<dbReference type="SUPFAM" id="SSF48403">
    <property type="entry name" value="Ankyrin repeat"/>
    <property type="match status" value="1"/>
</dbReference>
<dbReference type="EMBL" id="JACHCB010000001">
    <property type="protein sequence ID" value="MBB6107657.1"/>
    <property type="molecule type" value="Genomic_DNA"/>
</dbReference>
<dbReference type="Pfam" id="PF12796">
    <property type="entry name" value="Ank_2"/>
    <property type="match status" value="1"/>
</dbReference>
<organism evidence="4 5">
    <name type="scientific">Mucilaginibacter lappiensis</name>
    <dbReference type="NCBI Taxonomy" id="354630"/>
    <lineage>
        <taxon>Bacteria</taxon>
        <taxon>Pseudomonadati</taxon>
        <taxon>Bacteroidota</taxon>
        <taxon>Sphingobacteriia</taxon>
        <taxon>Sphingobacteriales</taxon>
        <taxon>Sphingobacteriaceae</taxon>
        <taxon>Mucilaginibacter</taxon>
    </lineage>
</organism>
<dbReference type="RefSeq" id="WP_076369909.1">
    <property type="nucleotide sequence ID" value="NZ_FTMG01000001.1"/>
</dbReference>
<feature type="repeat" description="ANK" evidence="3">
    <location>
        <begin position="209"/>
        <end position="233"/>
    </location>
</feature>
<dbReference type="Proteomes" id="UP000541583">
    <property type="component" value="Unassembled WGS sequence"/>
</dbReference>
<comment type="caution">
    <text evidence="4">The sequence shown here is derived from an EMBL/GenBank/DDBJ whole genome shotgun (WGS) entry which is preliminary data.</text>
</comment>
<keyword evidence="2 3" id="KW-0040">ANK repeat</keyword>
<dbReference type="PANTHER" id="PTHR24171">
    <property type="entry name" value="ANKYRIN REPEAT DOMAIN-CONTAINING PROTEIN 39-RELATED"/>
    <property type="match status" value="1"/>
</dbReference>
<protein>
    <submittedName>
        <fullName evidence="4">Ankyrin repeat protein</fullName>
    </submittedName>
</protein>
<dbReference type="InterPro" id="IPR002110">
    <property type="entry name" value="Ankyrin_rpt"/>
</dbReference>
<name>A0ABR6PD22_9SPHI</name>
<gene>
    <name evidence="4" type="ORF">HDF23_000387</name>
</gene>
<dbReference type="Gene3D" id="1.25.40.20">
    <property type="entry name" value="Ankyrin repeat-containing domain"/>
    <property type="match status" value="2"/>
</dbReference>
<dbReference type="InterPro" id="IPR036770">
    <property type="entry name" value="Ankyrin_rpt-contain_sf"/>
</dbReference>
<dbReference type="SMART" id="SM00248">
    <property type="entry name" value="ANK"/>
    <property type="match status" value="6"/>
</dbReference>
<sequence length="298" mass="32807">MTNLFSKLTEPELSIFEAIKNGYIEEIGKALSQGANVNVFGDQYEVYTSISPLEYAIYCNADKNVITFLIDHGAKIDEVNEARKRSILEIVICFYKDNTIVNYLLEKGAQFPTDQHRDAFNGNLNGLRVIQNNLNDIKTPSGCTLLHYAVASGTVNVAEWLLKERGTIIDEKDIFGLTALSCAATKGHVDVVKWLVKEGGAKVKERSRRGLTALLCAALKGQLEVVQWLIKEGGAKIDETDNAGNTALLCAAIAENLEVAQWLLAHGASLEERNEQGKTAVDLFPGGEIKKYLVQRHP</sequence>
<feature type="repeat" description="ANK" evidence="3">
    <location>
        <begin position="243"/>
        <end position="275"/>
    </location>
</feature>
<dbReference type="Pfam" id="PF13637">
    <property type="entry name" value="Ank_4"/>
    <property type="match status" value="1"/>
</dbReference>
<accession>A0ABR6PD22</accession>
<feature type="repeat" description="ANK" evidence="3">
    <location>
        <begin position="175"/>
        <end position="199"/>
    </location>
</feature>
<evidence type="ECO:0000313" key="5">
    <source>
        <dbReference type="Proteomes" id="UP000541583"/>
    </source>
</evidence>
<reference evidence="4 5" key="1">
    <citation type="submission" date="2020-08" db="EMBL/GenBank/DDBJ databases">
        <title>Genomic Encyclopedia of Type Strains, Phase IV (KMG-V): Genome sequencing to study the core and pangenomes of soil and plant-associated prokaryotes.</title>
        <authorList>
            <person name="Whitman W."/>
        </authorList>
    </citation>
    <scope>NUCLEOTIDE SEQUENCE [LARGE SCALE GENOMIC DNA]</scope>
    <source>
        <strain evidence="4 5">ANJLi2</strain>
    </source>
</reference>
<feature type="repeat" description="ANK" evidence="3">
    <location>
        <begin position="48"/>
        <end position="81"/>
    </location>
</feature>